<evidence type="ECO:0000256" key="2">
    <source>
        <dbReference type="ARBA" id="ARBA00006434"/>
    </source>
</evidence>
<feature type="transmembrane region" description="Helical" evidence="10">
    <location>
        <begin position="130"/>
        <end position="147"/>
    </location>
</feature>
<evidence type="ECO:0000313" key="11">
    <source>
        <dbReference type="EMBL" id="MDS0246491.1"/>
    </source>
</evidence>
<dbReference type="GO" id="GO:0005886">
    <property type="term" value="C:plasma membrane"/>
    <property type="evidence" value="ECO:0007669"/>
    <property type="project" value="UniProtKB-SubCell"/>
</dbReference>
<dbReference type="PANTHER" id="PTHR48086:SF6">
    <property type="entry name" value="CATION_ACETATE SYMPORTER ACTP"/>
    <property type="match status" value="1"/>
</dbReference>
<dbReference type="RefSeq" id="WP_310891958.1">
    <property type="nucleotide sequence ID" value="NZ_BAAAGR010000003.1"/>
</dbReference>
<protein>
    <submittedName>
        <fullName evidence="11">Cation acetate symporter</fullName>
    </submittedName>
</protein>
<comment type="subcellular location">
    <subcellularLocation>
        <location evidence="1">Cell membrane</location>
        <topology evidence="1">Multi-pass membrane protein</topology>
    </subcellularLocation>
</comment>
<dbReference type="Pfam" id="PF00474">
    <property type="entry name" value="SSF"/>
    <property type="match status" value="1"/>
</dbReference>
<evidence type="ECO:0000256" key="4">
    <source>
        <dbReference type="ARBA" id="ARBA00022475"/>
    </source>
</evidence>
<comment type="caution">
    <text evidence="11">The sequence shown here is derived from an EMBL/GenBank/DDBJ whole genome shotgun (WGS) entry which is preliminary data.</text>
</comment>
<feature type="transmembrane region" description="Helical" evidence="10">
    <location>
        <begin position="200"/>
        <end position="220"/>
    </location>
</feature>
<accession>A0AAJ2M1I1</accession>
<sequence>MTISLLASAQTVENNPVLNISIFGAFVAVTLFIVIRASRNNRTAADYYAAGRSFTGPQNGFAIAGDYLSAASFLGIVGAIAINGYDGFLYSIGFLVAWLVALLLVAELMRNTGKFTMADVLSFRLRQRPVRMAAAISTLAVCLFYLLAQMAGAGGLVSLLLGINERIGQSIVVAVVGVLMIVYVLIGGMKGTTWVQIVKAFLLIGGAVLMTIWVLAINGFSLDRLLESAVAASTTTPADAILGPGLQYGANPWDFISLAVALVLGTAGLPHVLMRFYTVPTAKEARRSVVWAIWLIGLFYLLTLVLGYGAGALVGPETIRNAPGGVNSAAPLLALELGGPLLLGFISAVAFATILAVVAGLTITAAASFAHDIYANVVKKGEVPPDGEVKVARRTVVVIGILAIVGGIGVQGQNIAFLVALAFAVAASANLPTIIYSLFWRRFTTRGAVWSMYGGLIAAVGLILISPVFWGTETSVFRNVGVALWPLNNPGIVSIPVGFFLGWLGSVVSRRSEDPEKAAEMEVRSLTGFGAEKAVDH</sequence>
<dbReference type="Gene3D" id="1.20.1730.10">
    <property type="entry name" value="Sodium/glucose cotransporter"/>
    <property type="match status" value="1"/>
</dbReference>
<keyword evidence="5 10" id="KW-0812">Transmembrane</keyword>
<feature type="transmembrane region" description="Helical" evidence="10">
    <location>
        <begin position="490"/>
        <end position="508"/>
    </location>
</feature>
<evidence type="ECO:0000256" key="5">
    <source>
        <dbReference type="ARBA" id="ARBA00022692"/>
    </source>
</evidence>
<dbReference type="EMBL" id="JAHWXH010000003">
    <property type="protein sequence ID" value="MDS0246491.1"/>
    <property type="molecule type" value="Genomic_DNA"/>
</dbReference>
<gene>
    <name evidence="11" type="ORF">KZC50_12880</name>
</gene>
<dbReference type="GeneID" id="301459143"/>
<dbReference type="PANTHER" id="PTHR48086">
    <property type="entry name" value="SODIUM/PROLINE SYMPORTER-RELATED"/>
    <property type="match status" value="1"/>
</dbReference>
<feature type="transmembrane region" description="Helical" evidence="10">
    <location>
        <begin position="255"/>
        <end position="277"/>
    </location>
</feature>
<keyword evidence="6" id="KW-0769">Symport</keyword>
<organism evidence="11 12">
    <name type="scientific">Microbacterium aurantiacum</name>
    <dbReference type="NCBI Taxonomy" id="162393"/>
    <lineage>
        <taxon>Bacteria</taxon>
        <taxon>Bacillati</taxon>
        <taxon>Actinomycetota</taxon>
        <taxon>Actinomycetes</taxon>
        <taxon>Micrococcales</taxon>
        <taxon>Microbacteriaceae</taxon>
        <taxon>Microbacterium</taxon>
    </lineage>
</organism>
<comment type="similarity">
    <text evidence="2 9">Belongs to the sodium:solute symporter (SSF) (TC 2.A.21) family.</text>
</comment>
<evidence type="ECO:0000256" key="10">
    <source>
        <dbReference type="SAM" id="Phobius"/>
    </source>
</evidence>
<evidence type="ECO:0000256" key="7">
    <source>
        <dbReference type="ARBA" id="ARBA00022989"/>
    </source>
</evidence>
<dbReference type="AlphaFoldDB" id="A0AAJ2M1I1"/>
<feature type="transmembrane region" description="Helical" evidence="10">
    <location>
        <begin position="289"/>
        <end position="310"/>
    </location>
</feature>
<dbReference type="GO" id="GO:0015123">
    <property type="term" value="F:acetate transmembrane transporter activity"/>
    <property type="evidence" value="ECO:0007669"/>
    <property type="project" value="TreeGrafter"/>
</dbReference>
<dbReference type="GO" id="GO:0015293">
    <property type="term" value="F:symporter activity"/>
    <property type="evidence" value="ECO:0007669"/>
    <property type="project" value="UniProtKB-KW"/>
</dbReference>
<evidence type="ECO:0000313" key="12">
    <source>
        <dbReference type="Proteomes" id="UP001183582"/>
    </source>
</evidence>
<dbReference type="PROSITE" id="PS50283">
    <property type="entry name" value="NA_SOLUT_SYMP_3"/>
    <property type="match status" value="1"/>
</dbReference>
<dbReference type="NCBIfam" id="TIGR00813">
    <property type="entry name" value="sss"/>
    <property type="match status" value="1"/>
</dbReference>
<evidence type="ECO:0000256" key="9">
    <source>
        <dbReference type="RuleBase" id="RU362091"/>
    </source>
</evidence>
<feature type="transmembrane region" description="Helical" evidence="10">
    <location>
        <begin position="88"/>
        <end position="109"/>
    </location>
</feature>
<dbReference type="InterPro" id="IPR038377">
    <property type="entry name" value="Na/Glc_symporter_sf"/>
</dbReference>
<feature type="transmembrane region" description="Helical" evidence="10">
    <location>
        <begin position="391"/>
        <end position="409"/>
    </location>
</feature>
<reference evidence="11 12" key="1">
    <citation type="submission" date="2021-06" db="EMBL/GenBank/DDBJ databases">
        <title>Genome-based taxonomic framework of Microbacterium strains isolated from marine environment, the description of four new species and reclassification of four preexisting species.</title>
        <authorList>
            <person name="Lee S.D."/>
            <person name="Kim S.-M."/>
            <person name="Byeon Y.-S."/>
            <person name="Yang H.L."/>
            <person name="Kim I.S."/>
        </authorList>
    </citation>
    <scope>NUCLEOTIDE SEQUENCE [LARGE SCALE GENOMIC DNA]</scope>
    <source>
        <strain evidence="11 12">KACC 20514</strain>
    </source>
</reference>
<keyword evidence="7 10" id="KW-1133">Transmembrane helix</keyword>
<feature type="transmembrane region" description="Helical" evidence="10">
    <location>
        <begin position="341"/>
        <end position="370"/>
    </location>
</feature>
<keyword evidence="3" id="KW-0813">Transport</keyword>
<proteinExistence type="inferred from homology"/>
<evidence type="ECO:0000256" key="6">
    <source>
        <dbReference type="ARBA" id="ARBA00022847"/>
    </source>
</evidence>
<keyword evidence="8 10" id="KW-0472">Membrane</keyword>
<dbReference type="InterPro" id="IPR050277">
    <property type="entry name" value="Sodium:Solute_Symporter"/>
</dbReference>
<feature type="transmembrane region" description="Helical" evidence="10">
    <location>
        <begin position="167"/>
        <end position="188"/>
    </location>
</feature>
<name>A0AAJ2M1I1_9MICO</name>
<dbReference type="Proteomes" id="UP001183582">
    <property type="component" value="Unassembled WGS sequence"/>
</dbReference>
<evidence type="ECO:0000256" key="3">
    <source>
        <dbReference type="ARBA" id="ARBA00022448"/>
    </source>
</evidence>
<evidence type="ECO:0000256" key="8">
    <source>
        <dbReference type="ARBA" id="ARBA00023136"/>
    </source>
</evidence>
<feature type="transmembrane region" description="Helical" evidence="10">
    <location>
        <begin position="20"/>
        <end position="38"/>
    </location>
</feature>
<feature type="transmembrane region" description="Helical" evidence="10">
    <location>
        <begin position="59"/>
        <end position="82"/>
    </location>
</feature>
<dbReference type="InterPro" id="IPR001734">
    <property type="entry name" value="Na/solute_symporter"/>
</dbReference>
<feature type="transmembrane region" description="Helical" evidence="10">
    <location>
        <begin position="415"/>
        <end position="438"/>
    </location>
</feature>
<feature type="transmembrane region" description="Helical" evidence="10">
    <location>
        <begin position="450"/>
        <end position="470"/>
    </location>
</feature>
<evidence type="ECO:0000256" key="1">
    <source>
        <dbReference type="ARBA" id="ARBA00004651"/>
    </source>
</evidence>
<dbReference type="GO" id="GO:0006847">
    <property type="term" value="P:plasma membrane acetate transport"/>
    <property type="evidence" value="ECO:0007669"/>
    <property type="project" value="TreeGrafter"/>
</dbReference>
<dbReference type="CDD" id="cd11480">
    <property type="entry name" value="SLC5sbd_u4"/>
    <property type="match status" value="1"/>
</dbReference>
<keyword evidence="4" id="KW-1003">Cell membrane</keyword>